<proteinExistence type="predicted"/>
<dbReference type="Proteomes" id="UP000214666">
    <property type="component" value="Chromosome"/>
</dbReference>
<dbReference type="Pfam" id="PF04717">
    <property type="entry name" value="Phage_base_V"/>
    <property type="match status" value="1"/>
</dbReference>
<gene>
    <name evidence="2" type="ORF">B4V02_06860</name>
</gene>
<reference evidence="2 3" key="1">
    <citation type="submission" date="2017-03" db="EMBL/GenBank/DDBJ databases">
        <title>Complete genome sequence of Paenibacillus Kribbensis producing bioflocculants.</title>
        <authorList>
            <person name="Lee H.-G."/>
            <person name="Oh H.-M."/>
        </authorList>
    </citation>
    <scope>NUCLEOTIDE SEQUENCE [LARGE SCALE GENOMIC DNA]</scope>
    <source>
        <strain evidence="2 3">AM49</strain>
    </source>
</reference>
<dbReference type="SUPFAM" id="SSF69279">
    <property type="entry name" value="Phage tail proteins"/>
    <property type="match status" value="1"/>
</dbReference>
<evidence type="ECO:0000259" key="1">
    <source>
        <dbReference type="Pfam" id="PF04717"/>
    </source>
</evidence>
<keyword evidence="3" id="KW-1185">Reference proteome</keyword>
<evidence type="ECO:0000313" key="3">
    <source>
        <dbReference type="Proteomes" id="UP000214666"/>
    </source>
</evidence>
<evidence type="ECO:0000313" key="2">
    <source>
        <dbReference type="EMBL" id="ASR46418.1"/>
    </source>
</evidence>
<sequence length="470" mass="52196">MSNPIYTTADVQVAPYQFQRVLSIHLIKQLNEHVSFCIRGIVSEDKLDQYVEKADEDERIEILLKSEGKKIRFFQGIVTNIAVKAVNGVRELTIEASSETLMMDIRPKRRSFQKTGESYNNLFSHVTSTYADAEVIDEASHGAAIGELLVQYNETDWAFVKRIASRLHAALIPITMQHGLKYVIGVPYSSAPQPLNEHNYSIKKDLKEHKLMSRNGLPEYGESNSLSYEVTSNKVLELGSSVVFLKRTLYIARAETTTEGNLIVNRYILRDAHGLKCPTVYAYDLSGASLFGKVTDISKEKVKIKLEIDQGSTSSGAMWFPYSTVYSSPDGSGWYVMPEVGDQIRLYFPDEREQHAFAASSVDLASSDPVKRSDPAVKSISTKYGKQVVFKPGAVEIINSGQMLMRLTDEGGIEINSNKKITLSAQEDIQITGGAKIIMEGKEGLSFIQSGAKLDIIDDVRLTGGKVNIE</sequence>
<dbReference type="Gene3D" id="3.55.50.10">
    <property type="entry name" value="Baseplate protein-like domains"/>
    <property type="match status" value="1"/>
</dbReference>
<accession>A0A222WKB4</accession>
<dbReference type="OrthoDB" id="95423at2"/>
<dbReference type="Gene3D" id="2.30.110.50">
    <property type="match status" value="1"/>
</dbReference>
<dbReference type="InterPro" id="IPR006531">
    <property type="entry name" value="Gp5/Vgr_OB"/>
</dbReference>
<dbReference type="KEGG" id="pkb:B4V02_06860"/>
<dbReference type="RefSeq" id="WP_094154223.1">
    <property type="nucleotide sequence ID" value="NZ_CP020028.1"/>
</dbReference>
<dbReference type="AlphaFoldDB" id="A0A222WKB4"/>
<organism evidence="2 3">
    <name type="scientific">Paenibacillus kribbensis</name>
    <dbReference type="NCBI Taxonomy" id="172713"/>
    <lineage>
        <taxon>Bacteria</taxon>
        <taxon>Bacillati</taxon>
        <taxon>Bacillota</taxon>
        <taxon>Bacilli</taxon>
        <taxon>Bacillales</taxon>
        <taxon>Paenibacillaceae</taxon>
        <taxon>Paenibacillus</taxon>
    </lineage>
</organism>
<dbReference type="EMBL" id="CP020028">
    <property type="protein sequence ID" value="ASR46418.1"/>
    <property type="molecule type" value="Genomic_DNA"/>
</dbReference>
<feature type="domain" description="Gp5/Type VI secretion system Vgr protein OB-fold" evidence="1">
    <location>
        <begin position="292"/>
        <end position="357"/>
    </location>
</feature>
<name>A0A222WKB4_9BACL</name>
<protein>
    <submittedName>
        <fullName evidence="2">Phage tail protein</fullName>
    </submittedName>
</protein>